<evidence type="ECO:0000313" key="3">
    <source>
        <dbReference type="Proteomes" id="UP000655588"/>
    </source>
</evidence>
<gene>
    <name evidence="2" type="ORF">E2986_13726</name>
</gene>
<organism evidence="2 3">
    <name type="scientific">Frieseomelitta varia</name>
    <dbReference type="NCBI Taxonomy" id="561572"/>
    <lineage>
        <taxon>Eukaryota</taxon>
        <taxon>Metazoa</taxon>
        <taxon>Ecdysozoa</taxon>
        <taxon>Arthropoda</taxon>
        <taxon>Hexapoda</taxon>
        <taxon>Insecta</taxon>
        <taxon>Pterygota</taxon>
        <taxon>Neoptera</taxon>
        <taxon>Endopterygota</taxon>
        <taxon>Hymenoptera</taxon>
        <taxon>Apocrita</taxon>
        <taxon>Aculeata</taxon>
        <taxon>Apoidea</taxon>
        <taxon>Anthophila</taxon>
        <taxon>Apidae</taxon>
        <taxon>Frieseomelitta</taxon>
    </lineage>
</organism>
<comment type="caution">
    <text evidence="2">The sequence shown here is derived from an EMBL/GenBank/DDBJ whole genome shotgun (WGS) entry which is preliminary data.</text>
</comment>
<keyword evidence="3" id="KW-1185">Reference proteome</keyword>
<dbReference type="Proteomes" id="UP000655588">
    <property type="component" value="Unassembled WGS sequence"/>
</dbReference>
<proteinExistence type="predicted"/>
<feature type="compositionally biased region" description="Polar residues" evidence="1">
    <location>
        <begin position="37"/>
        <end position="49"/>
    </location>
</feature>
<reference evidence="2" key="1">
    <citation type="submission" date="2019-11" db="EMBL/GenBank/DDBJ databases">
        <title>The nuclear and mitochondrial genomes of Frieseomelitta varia - a highly eusocial stingless bee (Meliponini) with a permanently sterile worker caste.</title>
        <authorList>
            <person name="Freitas F.C.P."/>
            <person name="Lourenco A.P."/>
            <person name="Nunes F.M.F."/>
            <person name="Paschoal A.R."/>
            <person name="Abreu F.C.P."/>
            <person name="Barbin F.O."/>
            <person name="Bataglia L."/>
            <person name="Cardoso-Junior C.A.M."/>
            <person name="Cervoni M.S."/>
            <person name="Silva S.R."/>
            <person name="Dalarmi F."/>
            <person name="Del Lama M.A."/>
            <person name="Depintor T.S."/>
            <person name="Ferreira K.M."/>
            <person name="Goria P.S."/>
            <person name="Jaskot M.C."/>
            <person name="Lago D.C."/>
            <person name="Luna-Lucena D."/>
            <person name="Moda L.M."/>
            <person name="Nascimento L."/>
            <person name="Pedrino M."/>
            <person name="Rabico F.O."/>
            <person name="Sanches F.C."/>
            <person name="Santos D.E."/>
            <person name="Santos C.G."/>
            <person name="Vieira J."/>
            <person name="Lopes T.F."/>
            <person name="Barchuk A.R."/>
            <person name="Hartfelder K."/>
            <person name="Simoes Z.L.P."/>
            <person name="Bitondi M.M.G."/>
            <person name="Pinheiro D.G."/>
        </authorList>
    </citation>
    <scope>NUCLEOTIDE SEQUENCE</scope>
    <source>
        <strain evidence="2">USP_RPSP 00005682</strain>
        <tissue evidence="2">Whole individual</tissue>
    </source>
</reference>
<dbReference type="AlphaFoldDB" id="A0A833VQJ8"/>
<evidence type="ECO:0000256" key="1">
    <source>
        <dbReference type="SAM" id="MobiDB-lite"/>
    </source>
</evidence>
<dbReference type="EMBL" id="WNWW01000217">
    <property type="protein sequence ID" value="KAF3428366.1"/>
    <property type="molecule type" value="Genomic_DNA"/>
</dbReference>
<evidence type="ECO:0000313" key="2">
    <source>
        <dbReference type="EMBL" id="KAF3428366.1"/>
    </source>
</evidence>
<accession>A0A833VQJ8</accession>
<feature type="region of interest" description="Disordered" evidence="1">
    <location>
        <begin position="35"/>
        <end position="54"/>
    </location>
</feature>
<name>A0A833VQJ8_9HYME</name>
<protein>
    <submittedName>
        <fullName evidence="2">Uncharacterized protein</fullName>
    </submittedName>
</protein>
<sequence length="96" mass="11501">MTRLYLPMMLRADKNGYSLYKEKRLQEIDKISEDQKATWNSHNSKPNSHQSKRRWRKPISCINIQSFSTMEMTENLINAEICWDNYPATARIEYEI</sequence>